<comment type="caution">
    <text evidence="5">The sequence shown here is derived from an EMBL/GenBank/DDBJ whole genome shotgun (WGS) entry which is preliminary data.</text>
</comment>
<dbReference type="Pfam" id="PF00300">
    <property type="entry name" value="His_Phos_1"/>
    <property type="match status" value="1"/>
</dbReference>
<feature type="active site" description="Tele-phosphohistidine intermediate" evidence="3">
    <location>
        <position position="10"/>
    </location>
</feature>
<gene>
    <name evidence="5" type="ORF">IPN02_10480</name>
</gene>
<dbReference type="GO" id="GO:0005737">
    <property type="term" value="C:cytoplasm"/>
    <property type="evidence" value="ECO:0007669"/>
    <property type="project" value="TreeGrafter"/>
</dbReference>
<evidence type="ECO:0000256" key="2">
    <source>
        <dbReference type="ARBA" id="ARBA00023235"/>
    </source>
</evidence>
<dbReference type="CDD" id="cd07067">
    <property type="entry name" value="HP_PGM_like"/>
    <property type="match status" value="1"/>
</dbReference>
<dbReference type="InterPro" id="IPR029033">
    <property type="entry name" value="His_PPase_superfam"/>
</dbReference>
<evidence type="ECO:0000313" key="6">
    <source>
        <dbReference type="Proteomes" id="UP000727993"/>
    </source>
</evidence>
<feature type="binding site" evidence="4">
    <location>
        <position position="57"/>
    </location>
    <ligand>
        <name>substrate</name>
    </ligand>
</feature>
<reference evidence="5 6" key="1">
    <citation type="submission" date="2020-10" db="EMBL/GenBank/DDBJ databases">
        <title>Connecting structure to function with the recovery of over 1000 high-quality activated sludge metagenome-assembled genomes encoding full-length rRNA genes using long-read sequencing.</title>
        <authorList>
            <person name="Singleton C.M."/>
            <person name="Petriglieri F."/>
            <person name="Kristensen J.M."/>
            <person name="Kirkegaard R.H."/>
            <person name="Michaelsen T.Y."/>
            <person name="Andersen M.H."/>
            <person name="Karst S.M."/>
            <person name="Dueholm M.S."/>
            <person name="Nielsen P.H."/>
            <person name="Albertsen M."/>
        </authorList>
    </citation>
    <scope>NUCLEOTIDE SEQUENCE [LARGE SCALE GENOMIC DNA]</scope>
    <source>
        <strain evidence="5">Lyne_18-Q3-R50-59_MAXAC.006</strain>
    </source>
</reference>
<feature type="binding site" evidence="4">
    <location>
        <begin position="9"/>
        <end position="16"/>
    </location>
    <ligand>
        <name>substrate</name>
    </ligand>
</feature>
<accession>A0A936ND51</accession>
<dbReference type="SUPFAM" id="SSF53254">
    <property type="entry name" value="Phosphoglycerate mutase-like"/>
    <property type="match status" value="1"/>
</dbReference>
<keyword evidence="2" id="KW-0413">Isomerase</keyword>
<evidence type="ECO:0000256" key="4">
    <source>
        <dbReference type="PIRSR" id="PIRSR613078-2"/>
    </source>
</evidence>
<evidence type="ECO:0000256" key="3">
    <source>
        <dbReference type="PIRSR" id="PIRSR613078-1"/>
    </source>
</evidence>
<dbReference type="SMART" id="SM00855">
    <property type="entry name" value="PGAM"/>
    <property type="match status" value="1"/>
</dbReference>
<dbReference type="Gene3D" id="3.40.50.1240">
    <property type="entry name" value="Phosphoglycerate mutase-like"/>
    <property type="match status" value="1"/>
</dbReference>
<dbReference type="Proteomes" id="UP000727993">
    <property type="component" value="Unassembled WGS sequence"/>
</dbReference>
<dbReference type="InterPro" id="IPR050275">
    <property type="entry name" value="PGM_Phosphatase"/>
</dbReference>
<sequence>MPLEVLLIRHGQSEWNASGRWQGQQDPPLTDTGRNDARRAAAGLGTFDAVMSSPLLRAAETAAAIAEGIGVGPVLTDDRWMERSAGSWEGLTRSEIEAGWPGYLADGKRPDNWEDDDLLMARAQGALTDLWAEMADAQVAIVTHSGLIMAVERHLGQHSGRMPNLGGRWLRGAGPDRWQLGPRVQLIDAATSSGVLE</sequence>
<dbReference type="AlphaFoldDB" id="A0A936ND51"/>
<organism evidence="5 6">
    <name type="scientific">Candidatus Neomicrothrix subdominans</name>
    <dbReference type="NCBI Taxonomy" id="2954438"/>
    <lineage>
        <taxon>Bacteria</taxon>
        <taxon>Bacillati</taxon>
        <taxon>Actinomycetota</taxon>
        <taxon>Acidimicrobiia</taxon>
        <taxon>Acidimicrobiales</taxon>
        <taxon>Microthrixaceae</taxon>
        <taxon>Candidatus Neomicrothrix</taxon>
    </lineage>
</organism>
<dbReference type="PANTHER" id="PTHR48100:SF1">
    <property type="entry name" value="HISTIDINE PHOSPHATASE FAMILY PROTEIN-RELATED"/>
    <property type="match status" value="1"/>
</dbReference>
<protein>
    <submittedName>
        <fullName evidence="5">Histidine phosphatase family protein</fullName>
    </submittedName>
</protein>
<keyword evidence="1" id="KW-0324">Glycolysis</keyword>
<evidence type="ECO:0000256" key="1">
    <source>
        <dbReference type="ARBA" id="ARBA00023152"/>
    </source>
</evidence>
<dbReference type="GO" id="GO:0016791">
    <property type="term" value="F:phosphatase activity"/>
    <property type="evidence" value="ECO:0007669"/>
    <property type="project" value="TreeGrafter"/>
</dbReference>
<dbReference type="EMBL" id="JADJZA010000007">
    <property type="protein sequence ID" value="MBK9297233.1"/>
    <property type="molecule type" value="Genomic_DNA"/>
</dbReference>
<dbReference type="InterPro" id="IPR013078">
    <property type="entry name" value="His_Pase_superF_clade-1"/>
</dbReference>
<name>A0A936ND51_9ACTN</name>
<dbReference type="PANTHER" id="PTHR48100">
    <property type="entry name" value="BROAD-SPECIFICITY PHOSPHATASE YOR283W-RELATED"/>
    <property type="match status" value="1"/>
</dbReference>
<evidence type="ECO:0000313" key="5">
    <source>
        <dbReference type="EMBL" id="MBK9297233.1"/>
    </source>
</evidence>
<feature type="active site" description="Proton donor/acceptor" evidence="3">
    <location>
        <position position="82"/>
    </location>
</feature>
<proteinExistence type="predicted"/>
<dbReference type="PROSITE" id="PS00175">
    <property type="entry name" value="PG_MUTASE"/>
    <property type="match status" value="1"/>
</dbReference>
<dbReference type="InterPro" id="IPR001345">
    <property type="entry name" value="PG/BPGM_mutase_AS"/>
</dbReference>